<name>A0A420HHF6_9PEZI</name>
<dbReference type="FunFam" id="2.60.40.790:FF:000013">
    <property type="entry name" value="Very-long-chain (3R)-3-hydroxyacyl-CoA dehydratase"/>
    <property type="match status" value="1"/>
</dbReference>
<accession>A0A420HHF6</accession>
<evidence type="ECO:0000313" key="5">
    <source>
        <dbReference type="Proteomes" id="UP000283383"/>
    </source>
</evidence>
<feature type="compositionally biased region" description="Basic and acidic residues" evidence="2">
    <location>
        <begin position="196"/>
        <end position="222"/>
    </location>
</feature>
<dbReference type="GO" id="GO:0051879">
    <property type="term" value="F:Hsp90 protein binding"/>
    <property type="evidence" value="ECO:0007669"/>
    <property type="project" value="InterPro"/>
</dbReference>
<dbReference type="GO" id="GO:0006457">
    <property type="term" value="P:protein folding"/>
    <property type="evidence" value="ECO:0007669"/>
    <property type="project" value="TreeGrafter"/>
</dbReference>
<dbReference type="GO" id="GO:0005829">
    <property type="term" value="C:cytosol"/>
    <property type="evidence" value="ECO:0007669"/>
    <property type="project" value="TreeGrafter"/>
</dbReference>
<dbReference type="GO" id="GO:0051087">
    <property type="term" value="F:protein-folding chaperone binding"/>
    <property type="evidence" value="ECO:0007669"/>
    <property type="project" value="TreeGrafter"/>
</dbReference>
<dbReference type="Pfam" id="PF04969">
    <property type="entry name" value="CS"/>
    <property type="match status" value="1"/>
</dbReference>
<evidence type="ECO:0000313" key="4">
    <source>
        <dbReference type="EMBL" id="RKF56902.1"/>
    </source>
</evidence>
<dbReference type="InterPro" id="IPR045250">
    <property type="entry name" value="p23-like"/>
</dbReference>
<dbReference type="Proteomes" id="UP000283383">
    <property type="component" value="Unassembled WGS sequence"/>
</dbReference>
<dbReference type="GO" id="GO:0005634">
    <property type="term" value="C:nucleus"/>
    <property type="evidence" value="ECO:0007669"/>
    <property type="project" value="TreeGrafter"/>
</dbReference>
<dbReference type="EMBL" id="MCBQ01019210">
    <property type="protein sequence ID" value="RKF56902.1"/>
    <property type="molecule type" value="Genomic_DNA"/>
</dbReference>
<feature type="region of interest" description="Disordered" evidence="2">
    <location>
        <begin position="167"/>
        <end position="222"/>
    </location>
</feature>
<dbReference type="AlphaFoldDB" id="A0A420HHF6"/>
<dbReference type="PROSITE" id="PS51203">
    <property type="entry name" value="CS"/>
    <property type="match status" value="1"/>
</dbReference>
<dbReference type="InterPro" id="IPR008978">
    <property type="entry name" value="HSP20-like_chaperone"/>
</dbReference>
<dbReference type="InterPro" id="IPR007052">
    <property type="entry name" value="CS_dom"/>
</dbReference>
<evidence type="ECO:0000256" key="2">
    <source>
        <dbReference type="SAM" id="MobiDB-lite"/>
    </source>
</evidence>
<gene>
    <name evidence="4" type="ORF">GcM3_192029</name>
</gene>
<dbReference type="GO" id="GO:0051131">
    <property type="term" value="P:chaperone-mediated protein complex assembly"/>
    <property type="evidence" value="ECO:0007669"/>
    <property type="project" value="TreeGrafter"/>
</dbReference>
<sequence>MTTIPEILWAQRSSSTESTKNSITLTISVPDVVSKDCKIEIEPKSIAFSGYSSSLKRQYSFELELYDEIIPENCTIVKNPKEILLRLVKKELRQEYWPRLTKEKKKFGFIKTDFDRWVDEDEQDQPLEEDSDMLKYLRVPAFSGGMGGMPGMGDMSSMMGGGGGDFGGIDFSKLGGNMGEEDGDDDDEDMPSLEGDNEKSDTATEVKDTTESTSKAKIEEVP</sequence>
<comment type="similarity">
    <text evidence="1">Belongs to the p23/wos2 family.</text>
</comment>
<keyword evidence="5" id="KW-1185">Reference proteome</keyword>
<reference evidence="4 5" key="1">
    <citation type="journal article" date="2018" name="BMC Genomics">
        <title>Comparative genome analyses reveal sequence features reflecting distinct modes of host-adaptation between dicot and monocot powdery mildew.</title>
        <authorList>
            <person name="Wu Y."/>
            <person name="Ma X."/>
            <person name="Pan Z."/>
            <person name="Kale S.D."/>
            <person name="Song Y."/>
            <person name="King H."/>
            <person name="Zhang Q."/>
            <person name="Presley C."/>
            <person name="Deng X."/>
            <person name="Wei C.I."/>
            <person name="Xiao S."/>
        </authorList>
    </citation>
    <scope>NUCLEOTIDE SEQUENCE [LARGE SCALE GENOMIC DNA]</scope>
    <source>
        <strain evidence="4">UMSG3</strain>
    </source>
</reference>
<dbReference type="STRING" id="62708.A0A420HHF6"/>
<feature type="compositionally biased region" description="Acidic residues" evidence="2">
    <location>
        <begin position="179"/>
        <end position="191"/>
    </location>
</feature>
<feature type="domain" description="CS" evidence="3">
    <location>
        <begin position="2"/>
        <end position="101"/>
    </location>
</feature>
<proteinExistence type="inferred from homology"/>
<comment type="caution">
    <text evidence="4">The sequence shown here is derived from an EMBL/GenBank/DDBJ whole genome shotgun (WGS) entry which is preliminary data.</text>
</comment>
<evidence type="ECO:0000256" key="1">
    <source>
        <dbReference type="ARBA" id="ARBA00025733"/>
    </source>
</evidence>
<dbReference type="Gene3D" id="2.60.40.790">
    <property type="match status" value="1"/>
</dbReference>
<dbReference type="SUPFAM" id="SSF49764">
    <property type="entry name" value="HSP20-like chaperones"/>
    <property type="match status" value="1"/>
</dbReference>
<organism evidence="4 5">
    <name type="scientific">Golovinomyces cichoracearum</name>
    <dbReference type="NCBI Taxonomy" id="62708"/>
    <lineage>
        <taxon>Eukaryota</taxon>
        <taxon>Fungi</taxon>
        <taxon>Dikarya</taxon>
        <taxon>Ascomycota</taxon>
        <taxon>Pezizomycotina</taxon>
        <taxon>Leotiomycetes</taxon>
        <taxon>Erysiphales</taxon>
        <taxon>Erysiphaceae</taxon>
        <taxon>Golovinomyces</taxon>
    </lineage>
</organism>
<dbReference type="CDD" id="cd06465">
    <property type="entry name" value="p23_hB-ind1_like"/>
    <property type="match status" value="1"/>
</dbReference>
<evidence type="ECO:0000259" key="3">
    <source>
        <dbReference type="PROSITE" id="PS51203"/>
    </source>
</evidence>
<protein>
    <submittedName>
        <fullName evidence="4">Protein wos2</fullName>
    </submittedName>
</protein>
<dbReference type="PANTHER" id="PTHR22932">
    <property type="entry name" value="TELOMERASE-BINDING PROTEIN P23 HSP90 CO-CHAPERONE"/>
    <property type="match status" value="1"/>
</dbReference>
<dbReference type="PANTHER" id="PTHR22932:SF1">
    <property type="entry name" value="CO-CHAPERONE PROTEIN DAF-41"/>
    <property type="match status" value="1"/>
</dbReference>